<reference evidence="2 3" key="1">
    <citation type="submission" date="2023-08" db="EMBL/GenBank/DDBJ databases">
        <title>Implementing the SeqCode for naming new Mesorhizobium species isolated from Vachellia karroo root nodules.</title>
        <authorList>
            <person name="Van Lill M."/>
        </authorList>
    </citation>
    <scope>NUCLEOTIDE SEQUENCE [LARGE SCALE GENOMIC DNA]</scope>
    <source>
        <strain evidence="2 3">MSK 1335</strain>
    </source>
</reference>
<sequence>MMAKASGAKGLKTEELVRAYFLRAGFFVMRGIKLRHDGVELTDIDMWVYERSATLARRRTIIDIKDKRTPQAAERLFFVRGVASVVSVEGAGVATTDNRPMLRELARKHGVLWIDGADLQRLKDSDALSGLNRLTEEEFNGEIAGIDNARNGRVFRDKIDEIKSAVADRFGPSCANTALDGFQLFAREAVNAHPASAAARGAGRLTYLAAAIAAAAFDFSSADTALRPSAERVRHMTDAIRFGANTEGALSNLRWTEAAIREYLPNGAGLAQVVREKFMKELNAVPAEGLAEIVIRLSNTEKLFSIAKSLEKAAYAFHLVSFDHLDADTKGFLGALLDFADISRSKFAEGWTGRPQADTGVSGRSLEVRNDDPMVPDKGEEGSDKRKVAPAQGKNQRRLL</sequence>
<evidence type="ECO:0008006" key="4">
    <source>
        <dbReference type="Google" id="ProtNLM"/>
    </source>
</evidence>
<evidence type="ECO:0000256" key="1">
    <source>
        <dbReference type="SAM" id="MobiDB-lite"/>
    </source>
</evidence>
<dbReference type="EMBL" id="JAVIJF010000048">
    <property type="protein sequence ID" value="MDX8529286.1"/>
    <property type="molecule type" value="Genomic_DNA"/>
</dbReference>
<comment type="caution">
    <text evidence="2">The sequence shown here is derived from an EMBL/GenBank/DDBJ whole genome shotgun (WGS) entry which is preliminary data.</text>
</comment>
<organism evidence="2 3">
    <name type="scientific">Mesorhizobium montanum</name>
    <dbReference type="NCBI Taxonomy" id="3072323"/>
    <lineage>
        <taxon>Bacteria</taxon>
        <taxon>Pseudomonadati</taxon>
        <taxon>Pseudomonadota</taxon>
        <taxon>Alphaproteobacteria</taxon>
        <taxon>Hyphomicrobiales</taxon>
        <taxon>Phyllobacteriaceae</taxon>
        <taxon>Mesorhizobium</taxon>
    </lineage>
</organism>
<feature type="compositionally biased region" description="Basic and acidic residues" evidence="1">
    <location>
        <begin position="366"/>
        <end position="387"/>
    </location>
</feature>
<keyword evidence="3" id="KW-1185">Reference proteome</keyword>
<gene>
    <name evidence="2" type="ORF">RFM68_33175</name>
</gene>
<proteinExistence type="predicted"/>
<protein>
    <recommendedName>
        <fullName evidence="4">Restriction endonuclease type IV Mrr domain-containing protein</fullName>
    </recommendedName>
</protein>
<evidence type="ECO:0000313" key="2">
    <source>
        <dbReference type="EMBL" id="MDX8529286.1"/>
    </source>
</evidence>
<accession>A0ABU4ZZC9</accession>
<dbReference type="RefSeq" id="WP_320237154.1">
    <property type="nucleotide sequence ID" value="NZ_JAVIJF010000048.1"/>
</dbReference>
<dbReference type="Proteomes" id="UP001276840">
    <property type="component" value="Unassembled WGS sequence"/>
</dbReference>
<feature type="region of interest" description="Disordered" evidence="1">
    <location>
        <begin position="350"/>
        <end position="400"/>
    </location>
</feature>
<evidence type="ECO:0000313" key="3">
    <source>
        <dbReference type="Proteomes" id="UP001276840"/>
    </source>
</evidence>
<name>A0ABU4ZZC9_9HYPH</name>